<dbReference type="AlphaFoldDB" id="A0A316A8W4"/>
<dbReference type="InterPro" id="IPR050659">
    <property type="entry name" value="Peptidase_M24B"/>
</dbReference>
<dbReference type="Proteomes" id="UP000245469">
    <property type="component" value="Unassembled WGS sequence"/>
</dbReference>
<dbReference type="InterPro" id="IPR000994">
    <property type="entry name" value="Pept_M24"/>
</dbReference>
<name>A0A316A8W4_9ACTN</name>
<dbReference type="EMBL" id="QGDQ01000010">
    <property type="protein sequence ID" value="PWJ53879.1"/>
    <property type="molecule type" value="Genomic_DNA"/>
</dbReference>
<accession>A0A316A8W4</accession>
<dbReference type="Pfam" id="PF00557">
    <property type="entry name" value="Peptidase_M24"/>
    <property type="match status" value="1"/>
</dbReference>
<dbReference type="InterPro" id="IPR029149">
    <property type="entry name" value="Creatin/AminoP/Spt16_N"/>
</dbReference>
<protein>
    <submittedName>
        <fullName evidence="2">Xaa-Pro aminopeptidase</fullName>
    </submittedName>
</protein>
<keyword evidence="2" id="KW-0378">Hydrolase</keyword>
<dbReference type="SUPFAM" id="SSF53092">
    <property type="entry name" value="Creatinase/prolidase N-terminal domain"/>
    <property type="match status" value="1"/>
</dbReference>
<sequence length="427" mass="46829">MSRIHDRALAVPPTASTPPAAGRSLGIDVAARIEEIDLAAMDRARLARVREQLVRFGYGSALLSDPLNIRYAIGVRNMQIWTMHAPGRYVFIPVEGPVVLFEFAASMHLAEAATVVDDVRPSVSPFYFLAGPRRAEKSEDWARDVIDLGLRYGGKEQRMAVDRCEPWNAAHLIAAGFSLFDAQEPLELARMIKTPEELKCLQLSVDVADLAVNRMRATLTAGMTENELWAVLHETNIAHDGEWIECRLLCSGPRTNPWFQESGNRVIEAGDMVAFDTDMVGPMGYLADISRAFVCPGKRPTGEQRRLYDIALDQVMTNVALIEPGMSFEEFGAKCWPVPDQFVPNRYMMMIHGAGLVDEAPIVAYAADFEESGYSGTFEEGMVVCVESFIGEVGGKEGVKLEEQVLVTAGGAKTLSSAPLVDALSID</sequence>
<evidence type="ECO:0000313" key="3">
    <source>
        <dbReference type="Proteomes" id="UP000245469"/>
    </source>
</evidence>
<proteinExistence type="predicted"/>
<dbReference type="InterPro" id="IPR036005">
    <property type="entry name" value="Creatinase/aminopeptidase-like"/>
</dbReference>
<dbReference type="SUPFAM" id="SSF55920">
    <property type="entry name" value="Creatinase/aminopeptidase"/>
    <property type="match status" value="1"/>
</dbReference>
<dbReference type="PANTHER" id="PTHR46112">
    <property type="entry name" value="AMINOPEPTIDASE"/>
    <property type="match status" value="1"/>
</dbReference>
<comment type="caution">
    <text evidence="2">The sequence shown here is derived from an EMBL/GenBank/DDBJ whole genome shotgun (WGS) entry which is preliminary data.</text>
</comment>
<dbReference type="RefSeq" id="WP_211319420.1">
    <property type="nucleotide sequence ID" value="NZ_QGDQ01000010.1"/>
</dbReference>
<dbReference type="PANTHER" id="PTHR46112:SF8">
    <property type="entry name" value="CYTOPLASMIC PEPTIDASE PEPQ-RELATED"/>
    <property type="match status" value="1"/>
</dbReference>
<feature type="domain" description="Peptidase M24" evidence="1">
    <location>
        <begin position="200"/>
        <end position="409"/>
    </location>
</feature>
<dbReference type="GO" id="GO:0004177">
    <property type="term" value="F:aminopeptidase activity"/>
    <property type="evidence" value="ECO:0007669"/>
    <property type="project" value="UniProtKB-KW"/>
</dbReference>
<evidence type="ECO:0000259" key="1">
    <source>
        <dbReference type="Pfam" id="PF00557"/>
    </source>
</evidence>
<dbReference type="CDD" id="cd01066">
    <property type="entry name" value="APP_MetAP"/>
    <property type="match status" value="1"/>
</dbReference>
<reference evidence="2 3" key="1">
    <citation type="submission" date="2018-03" db="EMBL/GenBank/DDBJ databases">
        <title>Genomic Encyclopedia of Archaeal and Bacterial Type Strains, Phase II (KMG-II): from individual species to whole genera.</title>
        <authorList>
            <person name="Goeker M."/>
        </authorList>
    </citation>
    <scope>NUCLEOTIDE SEQUENCE [LARGE SCALE GENOMIC DNA]</scope>
    <source>
        <strain evidence="2 3">DSM 44889</strain>
    </source>
</reference>
<keyword evidence="2" id="KW-0645">Protease</keyword>
<gene>
    <name evidence="2" type="ORF">BXY45_110122</name>
</gene>
<keyword evidence="3" id="KW-1185">Reference proteome</keyword>
<organism evidence="2 3">
    <name type="scientific">Quadrisphaera granulorum</name>
    <dbReference type="NCBI Taxonomy" id="317664"/>
    <lineage>
        <taxon>Bacteria</taxon>
        <taxon>Bacillati</taxon>
        <taxon>Actinomycetota</taxon>
        <taxon>Actinomycetes</taxon>
        <taxon>Kineosporiales</taxon>
        <taxon>Kineosporiaceae</taxon>
        <taxon>Quadrisphaera</taxon>
    </lineage>
</organism>
<dbReference type="Gene3D" id="3.40.350.10">
    <property type="entry name" value="Creatinase/prolidase N-terminal domain"/>
    <property type="match status" value="1"/>
</dbReference>
<keyword evidence="2" id="KW-0031">Aminopeptidase</keyword>
<evidence type="ECO:0000313" key="2">
    <source>
        <dbReference type="EMBL" id="PWJ53879.1"/>
    </source>
</evidence>
<dbReference type="Gene3D" id="3.90.230.10">
    <property type="entry name" value="Creatinase/methionine aminopeptidase superfamily"/>
    <property type="match status" value="1"/>
</dbReference>